<accession>A0A935TEM1</accession>
<protein>
    <submittedName>
        <fullName evidence="9">Type II toxin-antitoxin system HicA family toxin</fullName>
    </submittedName>
</protein>
<evidence type="ECO:0000313" key="9">
    <source>
        <dbReference type="EMBL" id="MBK7956274.1"/>
    </source>
</evidence>
<feature type="compositionally biased region" description="Basic residues" evidence="8">
    <location>
        <begin position="22"/>
        <end position="31"/>
    </location>
</feature>
<dbReference type="Pfam" id="PF07927">
    <property type="entry name" value="HicA_toxin"/>
    <property type="match status" value="1"/>
</dbReference>
<dbReference type="InterPro" id="IPR038570">
    <property type="entry name" value="HicA_sf"/>
</dbReference>
<comment type="caution">
    <text evidence="9">The sequence shown here is derived from an EMBL/GenBank/DDBJ whole genome shotgun (WGS) entry which is preliminary data.</text>
</comment>
<dbReference type="Gene3D" id="3.30.920.30">
    <property type="entry name" value="Hypothetical protein"/>
    <property type="match status" value="1"/>
</dbReference>
<evidence type="ECO:0000313" key="10">
    <source>
        <dbReference type="Proteomes" id="UP000706151"/>
    </source>
</evidence>
<evidence type="ECO:0000256" key="4">
    <source>
        <dbReference type="ARBA" id="ARBA00022759"/>
    </source>
</evidence>
<evidence type="ECO:0000256" key="2">
    <source>
        <dbReference type="ARBA" id="ARBA00022649"/>
    </source>
</evidence>
<evidence type="ECO:0000256" key="6">
    <source>
        <dbReference type="ARBA" id="ARBA00022884"/>
    </source>
</evidence>
<name>A0A935TEM1_9PROT</name>
<dbReference type="Proteomes" id="UP000706151">
    <property type="component" value="Unassembled WGS sequence"/>
</dbReference>
<keyword evidence="5" id="KW-0378">Hydrolase</keyword>
<dbReference type="SUPFAM" id="SSF54786">
    <property type="entry name" value="YcfA/nrd intein domain"/>
    <property type="match status" value="1"/>
</dbReference>
<dbReference type="GO" id="GO:0016787">
    <property type="term" value="F:hydrolase activity"/>
    <property type="evidence" value="ECO:0007669"/>
    <property type="project" value="UniProtKB-KW"/>
</dbReference>
<gene>
    <name evidence="9" type="ORF">IPK02_21295</name>
</gene>
<evidence type="ECO:0000256" key="3">
    <source>
        <dbReference type="ARBA" id="ARBA00022722"/>
    </source>
</evidence>
<keyword evidence="3" id="KW-0540">Nuclease</keyword>
<dbReference type="GO" id="GO:0003729">
    <property type="term" value="F:mRNA binding"/>
    <property type="evidence" value="ECO:0007669"/>
    <property type="project" value="InterPro"/>
</dbReference>
<keyword evidence="7" id="KW-0346">Stress response</keyword>
<organism evidence="9 10">
    <name type="scientific">Candidatus Accumulibacter affinis</name>
    <dbReference type="NCBI Taxonomy" id="2954384"/>
    <lineage>
        <taxon>Bacteria</taxon>
        <taxon>Pseudomonadati</taxon>
        <taxon>Pseudomonadota</taxon>
        <taxon>Betaproteobacteria</taxon>
        <taxon>Candidatus Accumulibacter</taxon>
    </lineage>
</organism>
<evidence type="ECO:0000256" key="1">
    <source>
        <dbReference type="ARBA" id="ARBA00006620"/>
    </source>
</evidence>
<dbReference type="InterPro" id="IPR012933">
    <property type="entry name" value="HicA_mRNA_interferase"/>
</dbReference>
<proteinExistence type="inferred from homology"/>
<keyword evidence="2" id="KW-1277">Toxin-antitoxin system</keyword>
<feature type="region of interest" description="Disordered" evidence="8">
    <location>
        <begin position="22"/>
        <end position="62"/>
    </location>
</feature>
<dbReference type="AlphaFoldDB" id="A0A935TEM1"/>
<evidence type="ECO:0000256" key="5">
    <source>
        <dbReference type="ARBA" id="ARBA00022801"/>
    </source>
</evidence>
<dbReference type="GO" id="GO:0004519">
    <property type="term" value="F:endonuclease activity"/>
    <property type="evidence" value="ECO:0007669"/>
    <property type="project" value="UniProtKB-KW"/>
</dbReference>
<keyword evidence="4" id="KW-0255">Endonuclease</keyword>
<dbReference type="EMBL" id="JADJOT010000012">
    <property type="protein sequence ID" value="MBK7956274.1"/>
    <property type="molecule type" value="Genomic_DNA"/>
</dbReference>
<sequence>MKVSELLRLLAKDGWLLARQRGSHRQLHHPTKTGTVTVAGKPSVDVPPGTLSSALKQAGLKE</sequence>
<keyword evidence="6" id="KW-0694">RNA-binding</keyword>
<comment type="similarity">
    <text evidence="1">Belongs to the HicA mRNA interferase family.</text>
</comment>
<evidence type="ECO:0000256" key="7">
    <source>
        <dbReference type="ARBA" id="ARBA00023016"/>
    </source>
</evidence>
<evidence type="ECO:0000256" key="8">
    <source>
        <dbReference type="SAM" id="MobiDB-lite"/>
    </source>
</evidence>
<reference evidence="9 10" key="1">
    <citation type="submission" date="2020-10" db="EMBL/GenBank/DDBJ databases">
        <title>Connecting structure to function with the recovery of over 1000 high-quality activated sludge metagenome-assembled genomes encoding full-length rRNA genes using long-read sequencing.</title>
        <authorList>
            <person name="Singleton C.M."/>
            <person name="Petriglieri F."/>
            <person name="Kristensen J.M."/>
            <person name="Kirkegaard R.H."/>
            <person name="Michaelsen T.Y."/>
            <person name="Andersen M.H."/>
            <person name="Karst S.M."/>
            <person name="Dueholm M.S."/>
            <person name="Nielsen P.H."/>
            <person name="Albertsen M."/>
        </authorList>
    </citation>
    <scope>NUCLEOTIDE SEQUENCE [LARGE SCALE GENOMIC DNA]</scope>
    <source>
        <strain evidence="9">Fred_18-Q3-R57-64_BAT3C.720</strain>
    </source>
</reference>